<dbReference type="InterPro" id="IPR050275">
    <property type="entry name" value="PGM_Phosphatase"/>
</dbReference>
<dbReference type="CDD" id="cd07067">
    <property type="entry name" value="HP_PGM_like"/>
    <property type="match status" value="1"/>
</dbReference>
<evidence type="ECO:0000313" key="1">
    <source>
        <dbReference type="EMBL" id="HIX49303.1"/>
    </source>
</evidence>
<dbReference type="SUPFAM" id="SSF53254">
    <property type="entry name" value="Phosphoglycerate mutase-like"/>
    <property type="match status" value="1"/>
</dbReference>
<dbReference type="Proteomes" id="UP000824243">
    <property type="component" value="Unassembled WGS sequence"/>
</dbReference>
<dbReference type="InterPro" id="IPR029033">
    <property type="entry name" value="His_PPase_superfam"/>
</dbReference>
<dbReference type="EMBL" id="DXFA01000168">
    <property type="protein sequence ID" value="HIX49303.1"/>
    <property type="molecule type" value="Genomic_DNA"/>
</dbReference>
<comment type="caution">
    <text evidence="1">The sequence shown here is derived from an EMBL/GenBank/DDBJ whole genome shotgun (WGS) entry which is preliminary data.</text>
</comment>
<gene>
    <name evidence="1" type="ORF">H9981_09900</name>
</gene>
<dbReference type="GO" id="GO:0016791">
    <property type="term" value="F:phosphatase activity"/>
    <property type="evidence" value="ECO:0007669"/>
    <property type="project" value="TreeGrafter"/>
</dbReference>
<reference evidence="1" key="1">
    <citation type="journal article" date="2021" name="PeerJ">
        <title>Extensive microbial diversity within the chicken gut microbiome revealed by metagenomics and culture.</title>
        <authorList>
            <person name="Gilroy R."/>
            <person name="Ravi A."/>
            <person name="Getino M."/>
            <person name="Pursley I."/>
            <person name="Horton D.L."/>
            <person name="Alikhan N.F."/>
            <person name="Baker D."/>
            <person name="Gharbi K."/>
            <person name="Hall N."/>
            <person name="Watson M."/>
            <person name="Adriaenssens E.M."/>
            <person name="Foster-Nyarko E."/>
            <person name="Jarju S."/>
            <person name="Secka A."/>
            <person name="Antonio M."/>
            <person name="Oren A."/>
            <person name="Chaudhuri R.R."/>
            <person name="La Ragione R."/>
            <person name="Hildebrand F."/>
            <person name="Pallen M.J."/>
        </authorList>
    </citation>
    <scope>NUCLEOTIDE SEQUENCE</scope>
    <source>
        <strain evidence="1">ChiSjej5B23-15282</strain>
    </source>
</reference>
<dbReference type="PANTHER" id="PTHR48100">
    <property type="entry name" value="BROAD-SPECIFICITY PHOSPHATASE YOR283W-RELATED"/>
    <property type="match status" value="1"/>
</dbReference>
<reference evidence="1" key="2">
    <citation type="submission" date="2021-04" db="EMBL/GenBank/DDBJ databases">
        <authorList>
            <person name="Gilroy R."/>
        </authorList>
    </citation>
    <scope>NUCLEOTIDE SEQUENCE</scope>
    <source>
        <strain evidence="1">ChiSjej5B23-15282</strain>
    </source>
</reference>
<protein>
    <submittedName>
        <fullName evidence="1">Histidine phosphatase family protein</fullName>
    </submittedName>
</protein>
<dbReference type="GO" id="GO:0005737">
    <property type="term" value="C:cytoplasm"/>
    <property type="evidence" value="ECO:0007669"/>
    <property type="project" value="TreeGrafter"/>
</dbReference>
<dbReference type="Gene3D" id="3.40.50.1240">
    <property type="entry name" value="Phosphoglycerate mutase-like"/>
    <property type="match status" value="1"/>
</dbReference>
<sequence length="214" mass="24391">MEVILIRHLATPGNEKRQYIGRTDESLSGCAVSAFREQQGGPAAVPYPRIQCLAASPMRRCQQTAELIWPEVTVQTDPLLRECDFGRFEGKTYEDLKDEPDYIRWLGSGGMTAFPEGESQEDFRARCGLGVRKWIRRWIEEGVDRAAFVVHGGTIMAALSRMAEGEHSFYDWQAGNGCGYLAEADEEEWKSGTEILRHIRQIGWKNRMEEKERC</sequence>
<accession>A0A9D1VZA4</accession>
<dbReference type="AlphaFoldDB" id="A0A9D1VZA4"/>
<proteinExistence type="predicted"/>
<dbReference type="SMART" id="SM00855">
    <property type="entry name" value="PGAM"/>
    <property type="match status" value="1"/>
</dbReference>
<dbReference type="InterPro" id="IPR013078">
    <property type="entry name" value="His_Pase_superF_clade-1"/>
</dbReference>
<dbReference type="Pfam" id="PF00300">
    <property type="entry name" value="His_Phos_1"/>
    <property type="match status" value="1"/>
</dbReference>
<organism evidence="1 2">
    <name type="scientific">Candidatus Mediterraneibacter caccavium</name>
    <dbReference type="NCBI Taxonomy" id="2838661"/>
    <lineage>
        <taxon>Bacteria</taxon>
        <taxon>Bacillati</taxon>
        <taxon>Bacillota</taxon>
        <taxon>Clostridia</taxon>
        <taxon>Lachnospirales</taxon>
        <taxon>Lachnospiraceae</taxon>
        <taxon>Mediterraneibacter</taxon>
    </lineage>
</organism>
<evidence type="ECO:0000313" key="2">
    <source>
        <dbReference type="Proteomes" id="UP000824243"/>
    </source>
</evidence>
<name>A0A9D1VZA4_9FIRM</name>
<dbReference type="PANTHER" id="PTHR48100:SF1">
    <property type="entry name" value="HISTIDINE PHOSPHATASE FAMILY PROTEIN-RELATED"/>
    <property type="match status" value="1"/>
</dbReference>